<dbReference type="Proteomes" id="UP001305702">
    <property type="component" value="Chromosome"/>
</dbReference>
<keyword evidence="5" id="KW-1185">Reference proteome</keyword>
<evidence type="ECO:0000313" key="5">
    <source>
        <dbReference type="Proteomes" id="UP001305702"/>
    </source>
</evidence>
<dbReference type="RefSeq" id="WP_315605951.1">
    <property type="nucleotide sequence ID" value="NZ_CP130318.1"/>
</dbReference>
<dbReference type="KEGG" id="paun:MJA45_03740"/>
<proteinExistence type="inferred from homology"/>
<reference evidence="4 5" key="1">
    <citation type="submission" date="2022-02" db="EMBL/GenBank/DDBJ databases">
        <title>Paenibacillus sp. MBLB1776 Whole Genome Shotgun Sequencing.</title>
        <authorList>
            <person name="Hwang C.Y."/>
            <person name="Cho E.-S."/>
            <person name="Seo M.-J."/>
        </authorList>
    </citation>
    <scope>NUCLEOTIDE SEQUENCE [LARGE SCALE GENOMIC DNA]</scope>
    <source>
        <strain evidence="4 5">MBLB1776</strain>
    </source>
</reference>
<feature type="domain" description="BD-FAE-like" evidence="3">
    <location>
        <begin position="33"/>
        <end position="204"/>
    </location>
</feature>
<evidence type="ECO:0000256" key="2">
    <source>
        <dbReference type="ARBA" id="ARBA00022801"/>
    </source>
</evidence>
<evidence type="ECO:0000259" key="3">
    <source>
        <dbReference type="Pfam" id="PF20434"/>
    </source>
</evidence>
<comment type="similarity">
    <text evidence="1">Belongs to the 'GDXG' lipolytic enzyme family.</text>
</comment>
<organism evidence="4 5">
    <name type="scientific">Paenibacillus aurantius</name>
    <dbReference type="NCBI Taxonomy" id="2918900"/>
    <lineage>
        <taxon>Bacteria</taxon>
        <taxon>Bacillati</taxon>
        <taxon>Bacillota</taxon>
        <taxon>Bacilli</taxon>
        <taxon>Bacillales</taxon>
        <taxon>Paenibacillaceae</taxon>
        <taxon>Paenibacillus</taxon>
    </lineage>
</organism>
<dbReference type="PANTHER" id="PTHR48081">
    <property type="entry name" value="AB HYDROLASE SUPERFAMILY PROTEIN C4A8.06C"/>
    <property type="match status" value="1"/>
</dbReference>
<dbReference type="Gene3D" id="3.40.50.1820">
    <property type="entry name" value="alpha/beta hydrolase"/>
    <property type="match status" value="1"/>
</dbReference>
<name>A0AA96LDT0_9BACL</name>
<dbReference type="GO" id="GO:0004806">
    <property type="term" value="F:triacylglycerol lipase activity"/>
    <property type="evidence" value="ECO:0007669"/>
    <property type="project" value="TreeGrafter"/>
</dbReference>
<accession>A0AA96LDT0</accession>
<sequence>MKPLHFDFPMREQVYKEAGRELKLYLFEPDEPSSAPRPVLLFFNGGSFQKDPKLSPVQFQHQARYFAERGVIGICVDYRNGSDEGFTPLQAIADVKSAVRWVRTHSAELQADPSRITVCGASAGGYIAVSSILFPAVDDASPEEREVDAVPNNLVIFAAGMDAVDIMGRRYPEILDQAREISPLHHIRKALPRTLWLLGTSDDLYEQNMEFVRGMREAGNDITLETYEGMEHGFFNYGRYDNKPWRETTKRIESFLYPDLPLRRDEA</sequence>
<keyword evidence="2 4" id="KW-0378">Hydrolase</keyword>
<dbReference type="Pfam" id="PF20434">
    <property type="entry name" value="BD-FAE"/>
    <property type="match status" value="1"/>
</dbReference>
<gene>
    <name evidence="4" type="ORF">MJA45_03740</name>
</gene>
<dbReference type="AlphaFoldDB" id="A0AA96LDT0"/>
<protein>
    <submittedName>
        <fullName evidence="4">Alpha/beta hydrolase</fullName>
    </submittedName>
</protein>
<dbReference type="InterPro" id="IPR050300">
    <property type="entry name" value="GDXG_lipolytic_enzyme"/>
</dbReference>
<dbReference type="InterPro" id="IPR049492">
    <property type="entry name" value="BD-FAE-like_dom"/>
</dbReference>
<evidence type="ECO:0000313" key="4">
    <source>
        <dbReference type="EMBL" id="WNQ12174.1"/>
    </source>
</evidence>
<dbReference type="EMBL" id="CP130318">
    <property type="protein sequence ID" value="WNQ12174.1"/>
    <property type="molecule type" value="Genomic_DNA"/>
</dbReference>
<dbReference type="InterPro" id="IPR029058">
    <property type="entry name" value="AB_hydrolase_fold"/>
</dbReference>
<dbReference type="SUPFAM" id="SSF53474">
    <property type="entry name" value="alpha/beta-Hydrolases"/>
    <property type="match status" value="1"/>
</dbReference>
<dbReference type="PANTHER" id="PTHR48081:SF30">
    <property type="entry name" value="ACETYL-HYDROLASE LIPR-RELATED"/>
    <property type="match status" value="1"/>
</dbReference>
<evidence type="ECO:0000256" key="1">
    <source>
        <dbReference type="ARBA" id="ARBA00010515"/>
    </source>
</evidence>